<feature type="transmembrane region" description="Helical" evidence="16">
    <location>
        <begin position="304"/>
        <end position="329"/>
    </location>
</feature>
<keyword evidence="8" id="KW-0677">Repeat</keyword>
<feature type="transmembrane region" description="Helical" evidence="16">
    <location>
        <begin position="256"/>
        <end position="284"/>
    </location>
</feature>
<keyword evidence="18" id="KW-1185">Reference proteome</keyword>
<dbReference type="InterPro" id="IPR036300">
    <property type="entry name" value="MIR_dom_sf"/>
</dbReference>
<evidence type="ECO:0000256" key="12">
    <source>
        <dbReference type="ARBA" id="ARBA00039583"/>
    </source>
</evidence>
<feature type="region of interest" description="Disordered" evidence="15">
    <location>
        <begin position="1"/>
        <end position="81"/>
    </location>
</feature>
<dbReference type="CDD" id="cd23282">
    <property type="entry name" value="beta-trefoil_MIR_POMT2"/>
    <property type="match status" value="1"/>
</dbReference>
<comment type="similarity">
    <text evidence="3">Belongs to the glycosyltransferase 39 family.</text>
</comment>
<comment type="catalytic activity">
    <reaction evidence="14">
        <text>a di-trans,poly-cis-dolichyl beta-D-mannosyl phosphate + L-seryl-[protein] = 3-O-(alpha-D-mannosyl)-L-seryl-[protein] + a di-trans,poly-cis-dolichyl phosphate + H(+)</text>
        <dbReference type="Rhea" id="RHEA:17377"/>
        <dbReference type="Rhea" id="RHEA-COMP:9863"/>
        <dbReference type="Rhea" id="RHEA-COMP:13546"/>
        <dbReference type="Rhea" id="RHEA-COMP:19498"/>
        <dbReference type="Rhea" id="RHEA-COMP:19501"/>
        <dbReference type="ChEBI" id="CHEBI:15378"/>
        <dbReference type="ChEBI" id="CHEBI:29999"/>
        <dbReference type="ChEBI" id="CHEBI:57683"/>
        <dbReference type="ChEBI" id="CHEBI:58211"/>
        <dbReference type="ChEBI" id="CHEBI:137321"/>
        <dbReference type="EC" id="2.4.1.109"/>
    </reaction>
</comment>
<evidence type="ECO:0000256" key="2">
    <source>
        <dbReference type="ARBA" id="ARBA00004922"/>
    </source>
</evidence>
<feature type="region of interest" description="Disordered" evidence="15">
    <location>
        <begin position="449"/>
        <end position="470"/>
    </location>
</feature>
<accession>A0AAJ7WVL3</accession>
<proteinExistence type="inferred from homology"/>
<keyword evidence="10 16" id="KW-1133">Transmembrane helix</keyword>
<evidence type="ECO:0000256" key="6">
    <source>
        <dbReference type="ARBA" id="ARBA00022679"/>
    </source>
</evidence>
<dbReference type="FunFam" id="2.80.10.50:FF:000026">
    <property type="entry name" value="Blast:Protein O-mannosyl-transferase 2"/>
    <property type="match status" value="1"/>
</dbReference>
<evidence type="ECO:0000256" key="9">
    <source>
        <dbReference type="ARBA" id="ARBA00022824"/>
    </source>
</evidence>
<evidence type="ECO:0000313" key="18">
    <source>
        <dbReference type="Proteomes" id="UP001318040"/>
    </source>
</evidence>
<gene>
    <name evidence="19" type="primary">POMT2</name>
</gene>
<dbReference type="GO" id="GO:0004169">
    <property type="term" value="F:dolichyl-phosphate-mannose-protein mannosyltransferase activity"/>
    <property type="evidence" value="ECO:0007669"/>
    <property type="project" value="UniProtKB-EC"/>
</dbReference>
<dbReference type="RefSeq" id="XP_032811789.1">
    <property type="nucleotide sequence ID" value="XM_032955898.1"/>
</dbReference>
<evidence type="ECO:0000256" key="5">
    <source>
        <dbReference type="ARBA" id="ARBA00022676"/>
    </source>
</evidence>
<evidence type="ECO:0000256" key="16">
    <source>
        <dbReference type="SAM" id="Phobius"/>
    </source>
</evidence>
<name>A0AAJ7WVL3_PETMA</name>
<evidence type="ECO:0000313" key="19">
    <source>
        <dbReference type="RefSeq" id="XP_032811789.1"/>
    </source>
</evidence>
<dbReference type="SUPFAM" id="SSF82109">
    <property type="entry name" value="MIR domain"/>
    <property type="match status" value="1"/>
</dbReference>
<keyword evidence="11 16" id="KW-0472">Membrane</keyword>
<evidence type="ECO:0000256" key="13">
    <source>
        <dbReference type="ARBA" id="ARBA00045085"/>
    </source>
</evidence>
<evidence type="ECO:0000256" key="7">
    <source>
        <dbReference type="ARBA" id="ARBA00022692"/>
    </source>
</evidence>
<dbReference type="GO" id="GO:0005789">
    <property type="term" value="C:endoplasmic reticulum membrane"/>
    <property type="evidence" value="ECO:0007669"/>
    <property type="project" value="UniProtKB-SubCell"/>
</dbReference>
<evidence type="ECO:0000259" key="17">
    <source>
        <dbReference type="PROSITE" id="PS50919"/>
    </source>
</evidence>
<evidence type="ECO:0000256" key="1">
    <source>
        <dbReference type="ARBA" id="ARBA00004477"/>
    </source>
</evidence>
<protein>
    <recommendedName>
        <fullName evidence="12">Protein O-mannosyl-transferase 2</fullName>
        <ecNumber evidence="4">2.4.1.109</ecNumber>
    </recommendedName>
</protein>
<feature type="domain" description="MIR" evidence="17">
    <location>
        <begin position="490"/>
        <end position="547"/>
    </location>
</feature>
<feature type="compositionally biased region" description="Low complexity" evidence="15">
    <location>
        <begin position="19"/>
        <end position="35"/>
    </location>
</feature>
<evidence type="ECO:0000256" key="15">
    <source>
        <dbReference type="SAM" id="MobiDB-lite"/>
    </source>
</evidence>
<dbReference type="Pfam" id="PF02815">
    <property type="entry name" value="MIR"/>
    <property type="match status" value="1"/>
</dbReference>
<dbReference type="Gene3D" id="2.80.10.50">
    <property type="match status" value="1"/>
</dbReference>
<feature type="transmembrane region" description="Helical" evidence="16">
    <location>
        <begin position="666"/>
        <end position="689"/>
    </location>
</feature>
<dbReference type="AlphaFoldDB" id="A0AAJ7WVL3"/>
<feature type="domain" description="MIR" evidence="17">
    <location>
        <begin position="429"/>
        <end position="485"/>
    </location>
</feature>
<evidence type="ECO:0000256" key="11">
    <source>
        <dbReference type="ARBA" id="ARBA00023136"/>
    </source>
</evidence>
<feature type="transmembrane region" description="Helical" evidence="16">
    <location>
        <begin position="226"/>
        <end position="244"/>
    </location>
</feature>
<evidence type="ECO:0000256" key="8">
    <source>
        <dbReference type="ARBA" id="ARBA00022737"/>
    </source>
</evidence>
<evidence type="ECO:0000256" key="10">
    <source>
        <dbReference type="ARBA" id="ARBA00022989"/>
    </source>
</evidence>
<feature type="transmembrane region" description="Helical" evidence="16">
    <location>
        <begin position="199"/>
        <end position="219"/>
    </location>
</feature>
<feature type="transmembrane region" description="Helical" evidence="16">
    <location>
        <begin position="725"/>
        <end position="744"/>
    </location>
</feature>
<dbReference type="PANTHER" id="PTHR10050">
    <property type="entry name" value="DOLICHYL-PHOSPHATE-MANNOSE--PROTEIN MANNOSYLTRANSFERASE"/>
    <property type="match status" value="1"/>
</dbReference>
<dbReference type="InterPro" id="IPR032421">
    <property type="entry name" value="PMT_4TMC"/>
</dbReference>
<comment type="catalytic activity">
    <reaction evidence="13">
        <text>a di-trans,poly-cis-dolichyl beta-D-mannosyl phosphate + L-threonyl-[protein] = 3-O-(alpha-D-mannosyl)-L-threonyl-[protein] + a di-trans,poly-cis-dolichyl phosphate + H(+)</text>
        <dbReference type="Rhea" id="RHEA:53396"/>
        <dbReference type="Rhea" id="RHEA-COMP:11060"/>
        <dbReference type="Rhea" id="RHEA-COMP:13547"/>
        <dbReference type="Rhea" id="RHEA-COMP:19498"/>
        <dbReference type="Rhea" id="RHEA-COMP:19501"/>
        <dbReference type="ChEBI" id="CHEBI:15378"/>
        <dbReference type="ChEBI" id="CHEBI:30013"/>
        <dbReference type="ChEBI" id="CHEBI:57683"/>
        <dbReference type="ChEBI" id="CHEBI:58211"/>
        <dbReference type="ChEBI" id="CHEBI:137323"/>
        <dbReference type="EC" id="2.4.1.109"/>
    </reaction>
</comment>
<dbReference type="Proteomes" id="UP001318040">
    <property type="component" value="Chromosome 17"/>
</dbReference>
<comment type="pathway">
    <text evidence="2">Protein modification; protein glycosylation.</text>
</comment>
<feature type="domain" description="MIR" evidence="17">
    <location>
        <begin position="363"/>
        <end position="419"/>
    </location>
</feature>
<keyword evidence="7 16" id="KW-0812">Transmembrane</keyword>
<sequence>MSKQGDASVRRRKEMSDPAKSAAAVTSAAAALAASQHLNGGGGEPERVRLGRREGRGGGRGGGRGSGGEGPGEVVPGSGAEGQREARVVSACVLLLATATRFYRLDEPDHVCWDETHFGKMGSYYINNTFFFDVHPPLGKMLIGLAGHLSGYNGAFPFSKPGDKYGAAEYLGMRAFCALLGSLAVFFAHLTVLEVTRSISASVVLAALLIFDTGCLTLSQYILLDPVLLFFIMGATYGMARIGWGGHRPFSAGWWLWLAFTGVFLAGAVSVKFVGLFVVTLVGLRTAAELWALLGDLRLPVSEFGWHFVARASCLIALPVVLYVVTFAVHVAVLSQSGNGDGFFSSGFQARLMGNSLYNASMPEYIAYGSVVTLKNVRTAGGYLHSHWHLYPEGVGAMQQQITAYTHKDQNNMWLVKKHDRNPSDSDPPELVQNGDVIRLEHVVTKRNLHSHKERAPLSSKHLQVTGYGENGTGDSNDLWRVEVVGGATGEALGVVRSRVRLVHLPTGCLLHSHSKMLPKWGWEQMEVTCNLYKKDTGNVLWNVEEHINPKLPNVSFEVFKSSFLEVFIESHIVMAQSNSGLKPKENEVTSQPWQWPINYRGQRFSGVNETDYRVYLLGNPVIWWWNLGSLFVFLVMFCFLGFAIRRRCPLASKLQARTPEFMDGGFWFFLGWMLHYLPFFTMGRVLYFHHYFPAMMYSSMLTAATWDAALRWAGLLLGHAGERLHTAGTVLMLLLCVYSFYLFHPLSYGMTGPYSTDPSSDMAGLRWMDAWEF</sequence>
<dbReference type="Pfam" id="PF16192">
    <property type="entry name" value="PMT_4TMC"/>
    <property type="match status" value="1"/>
</dbReference>
<dbReference type="KEGG" id="pmrn:116943218"/>
<organism evidence="18 19">
    <name type="scientific">Petromyzon marinus</name>
    <name type="common">Sea lamprey</name>
    <dbReference type="NCBI Taxonomy" id="7757"/>
    <lineage>
        <taxon>Eukaryota</taxon>
        <taxon>Metazoa</taxon>
        <taxon>Chordata</taxon>
        <taxon>Craniata</taxon>
        <taxon>Vertebrata</taxon>
        <taxon>Cyclostomata</taxon>
        <taxon>Hyperoartia</taxon>
        <taxon>Petromyzontiformes</taxon>
        <taxon>Petromyzontidae</taxon>
        <taxon>Petromyzon</taxon>
    </lineage>
</organism>
<keyword evidence="9" id="KW-0256">Endoplasmic reticulum</keyword>
<feature type="compositionally biased region" description="Gly residues" evidence="15">
    <location>
        <begin position="58"/>
        <end position="71"/>
    </location>
</feature>
<feature type="transmembrane region" description="Helical" evidence="16">
    <location>
        <begin position="623"/>
        <end position="645"/>
    </location>
</feature>
<evidence type="ECO:0000256" key="4">
    <source>
        <dbReference type="ARBA" id="ARBA00012839"/>
    </source>
</evidence>
<dbReference type="SMART" id="SM00472">
    <property type="entry name" value="MIR"/>
    <property type="match status" value="3"/>
</dbReference>
<feature type="compositionally biased region" description="Basic and acidic residues" evidence="15">
    <location>
        <begin position="44"/>
        <end position="57"/>
    </location>
</feature>
<feature type="transmembrane region" description="Helical" evidence="16">
    <location>
        <begin position="171"/>
        <end position="193"/>
    </location>
</feature>
<comment type="subcellular location">
    <subcellularLocation>
        <location evidence="1">Endoplasmic reticulum membrane</location>
        <topology evidence="1">Multi-pass membrane protein</topology>
    </subcellularLocation>
</comment>
<dbReference type="EC" id="2.4.1.109" evidence="4"/>
<dbReference type="Pfam" id="PF02366">
    <property type="entry name" value="PMT"/>
    <property type="match status" value="1"/>
</dbReference>
<dbReference type="InterPro" id="IPR016093">
    <property type="entry name" value="MIR_motif"/>
</dbReference>
<dbReference type="PANTHER" id="PTHR10050:SF46">
    <property type="entry name" value="PROTEIN O-MANNOSYL-TRANSFERASE 2"/>
    <property type="match status" value="1"/>
</dbReference>
<dbReference type="InterPro" id="IPR027005">
    <property type="entry name" value="PMT-like"/>
</dbReference>
<dbReference type="CTD" id="29954"/>
<reference evidence="19" key="1">
    <citation type="submission" date="2025-08" db="UniProtKB">
        <authorList>
            <consortium name="RefSeq"/>
        </authorList>
    </citation>
    <scope>IDENTIFICATION</scope>
    <source>
        <tissue evidence="19">Sperm</tissue>
    </source>
</reference>
<keyword evidence="5" id="KW-0328">Glycosyltransferase</keyword>
<dbReference type="PROSITE" id="PS50919">
    <property type="entry name" value="MIR"/>
    <property type="match status" value="3"/>
</dbReference>
<evidence type="ECO:0000256" key="3">
    <source>
        <dbReference type="ARBA" id="ARBA00007222"/>
    </source>
</evidence>
<keyword evidence="6" id="KW-0808">Transferase</keyword>
<dbReference type="InterPro" id="IPR003342">
    <property type="entry name" value="ArnT-like_N"/>
</dbReference>
<evidence type="ECO:0000256" key="14">
    <source>
        <dbReference type="ARBA" id="ARBA00045102"/>
    </source>
</evidence>